<dbReference type="EMBL" id="CAIQ01000153">
    <property type="protein sequence ID" value="CCI36328.1"/>
    <property type="molecule type" value="Genomic_DNA"/>
</dbReference>
<dbReference type="Pfam" id="PF05685">
    <property type="entry name" value="Uma2"/>
    <property type="match status" value="1"/>
</dbReference>
<dbReference type="AlphaFoldDB" id="I4IPV4"/>
<dbReference type="PANTHER" id="PTHR34107:SF7">
    <property type="entry name" value="SLR2092 PROTEIN"/>
    <property type="match status" value="1"/>
</dbReference>
<dbReference type="HOGENOM" id="CLU_076312_3_0_3"/>
<dbReference type="SUPFAM" id="SSF52980">
    <property type="entry name" value="Restriction endonuclease-like"/>
    <property type="match status" value="1"/>
</dbReference>
<evidence type="ECO:0000313" key="3">
    <source>
        <dbReference type="Proteomes" id="UP000004047"/>
    </source>
</evidence>
<name>I4IPV4_MICAE</name>
<dbReference type="Gene3D" id="3.90.1570.10">
    <property type="entry name" value="tt1808, chain A"/>
    <property type="match status" value="1"/>
</dbReference>
<organism evidence="2 3">
    <name type="scientific">Microcystis aeruginosa PCC 9701</name>
    <dbReference type="NCBI Taxonomy" id="721123"/>
    <lineage>
        <taxon>Bacteria</taxon>
        <taxon>Bacillati</taxon>
        <taxon>Cyanobacteriota</taxon>
        <taxon>Cyanophyceae</taxon>
        <taxon>Oscillatoriophycideae</taxon>
        <taxon>Chroococcales</taxon>
        <taxon>Microcystaceae</taxon>
        <taxon>Microcystis</taxon>
    </lineage>
</organism>
<feature type="domain" description="Putative restriction endonuclease" evidence="1">
    <location>
        <begin position="52"/>
        <end position="222"/>
    </location>
</feature>
<dbReference type="PANTHER" id="PTHR34107">
    <property type="entry name" value="SLL0198 PROTEIN-RELATED"/>
    <property type="match status" value="1"/>
</dbReference>
<dbReference type="Proteomes" id="UP000004047">
    <property type="component" value="Unassembled WGS sequence"/>
</dbReference>
<evidence type="ECO:0000313" key="2">
    <source>
        <dbReference type="EMBL" id="CCI36328.1"/>
    </source>
</evidence>
<accession>I4IPV4</accession>
<dbReference type="InterPro" id="IPR011335">
    <property type="entry name" value="Restrct_endonuc-II-like"/>
</dbReference>
<evidence type="ECO:0000259" key="1">
    <source>
        <dbReference type="Pfam" id="PF05685"/>
    </source>
</evidence>
<dbReference type="CDD" id="cd06260">
    <property type="entry name" value="DUF820-like"/>
    <property type="match status" value="1"/>
</dbReference>
<proteinExistence type="predicted"/>
<gene>
    <name evidence="2" type="ORF">MICAK_2360020</name>
</gene>
<comment type="caution">
    <text evidence="2">The sequence shown here is derived from an EMBL/GenBank/DDBJ whole genome shotgun (WGS) entry which is preliminary data.</text>
</comment>
<sequence length="226" mass="25456">MPMTRAKLRLKGIQLLTHVILEWGENMTTLLVQATSAPLMIDLPWIMPMTEEQFYEFCLANRDLRIERSASGEVIVMPPAFSDTGNRNFNIALQLGNWSELDGTGLGFDSSAGFTLPNGATRSPDAAWIKLERWNALTEKQKASFAPICPDFVIELRSASDTVSSLQKKMEEYIANGTLLGWLIDRQNRQVYIYRPHREPEILNAPETISGDPELPGFVLVMAKIW</sequence>
<dbReference type="InterPro" id="IPR008538">
    <property type="entry name" value="Uma2"/>
</dbReference>
<dbReference type="InterPro" id="IPR012296">
    <property type="entry name" value="Nuclease_put_TT1808"/>
</dbReference>
<reference evidence="2 3" key="1">
    <citation type="submission" date="2012-04" db="EMBL/GenBank/DDBJ databases">
        <authorList>
            <person name="Genoscope - CEA"/>
        </authorList>
    </citation>
    <scope>NUCLEOTIDE SEQUENCE [LARGE SCALE GENOMIC DNA]</scope>
    <source>
        <strain evidence="2 3">9701</strain>
    </source>
</reference>
<protein>
    <recommendedName>
        <fullName evidence="1">Putative restriction endonuclease domain-containing protein</fullName>
    </recommendedName>
</protein>